<dbReference type="EC" id="5.4.99.25" evidence="2"/>
<evidence type="ECO:0000256" key="2">
    <source>
        <dbReference type="ARBA" id="ARBA00012787"/>
    </source>
</evidence>
<evidence type="ECO:0000313" key="11">
    <source>
        <dbReference type="EMBL" id="KAF9683202.1"/>
    </source>
</evidence>
<dbReference type="Gene3D" id="3.30.70.2510">
    <property type="match status" value="1"/>
</dbReference>
<evidence type="ECO:0000256" key="5">
    <source>
        <dbReference type="ARBA" id="ARBA00075270"/>
    </source>
</evidence>
<dbReference type="GO" id="GO:0031119">
    <property type="term" value="P:tRNA pseudouridine synthesis"/>
    <property type="evidence" value="ECO:0007669"/>
    <property type="project" value="UniProtKB-ARBA"/>
</dbReference>
<dbReference type="PANTHER" id="PTHR21568">
    <property type="entry name" value="TRNA PSEUDOURIDINE SYNTHASE PUS10"/>
    <property type="match status" value="1"/>
</dbReference>
<keyword evidence="4" id="KW-0413">Isomerase</keyword>
<dbReference type="InterPro" id="IPR048742">
    <property type="entry name" value="Pus10_N_euk"/>
</dbReference>
<dbReference type="Proteomes" id="UP000657918">
    <property type="component" value="Unassembled WGS sequence"/>
</dbReference>
<dbReference type="InterPro" id="IPR020103">
    <property type="entry name" value="PsdUridine_synth_cat_dom_sf"/>
</dbReference>
<dbReference type="GO" id="GO:0003723">
    <property type="term" value="F:RNA binding"/>
    <property type="evidence" value="ECO:0007669"/>
    <property type="project" value="InterPro"/>
</dbReference>
<feature type="region of interest" description="Disordered" evidence="8">
    <location>
        <begin position="1"/>
        <end position="40"/>
    </location>
</feature>
<comment type="caution">
    <text evidence="11">The sequence shown here is derived from an EMBL/GenBank/DDBJ whole genome shotgun (WGS) entry which is preliminary data.</text>
</comment>
<feature type="domain" description="Pus10-like C-terminal" evidence="10">
    <location>
        <begin position="347"/>
        <end position="579"/>
    </location>
</feature>
<dbReference type="InterPro" id="IPR039894">
    <property type="entry name" value="Pus10-like"/>
</dbReference>
<feature type="compositionally biased region" description="Polar residues" evidence="8">
    <location>
        <begin position="8"/>
        <end position="23"/>
    </location>
</feature>
<evidence type="ECO:0000256" key="6">
    <source>
        <dbReference type="ARBA" id="ARBA00079393"/>
    </source>
</evidence>
<dbReference type="FunFam" id="3.30.70.2510:FF:000001">
    <property type="entry name" value="tRNA pseudouridine synthase Pus10"/>
    <property type="match status" value="1"/>
</dbReference>
<feature type="compositionally biased region" description="Basic and acidic residues" evidence="8">
    <location>
        <begin position="24"/>
        <end position="39"/>
    </location>
</feature>
<comment type="similarity">
    <text evidence="1">Belongs to the pseudouridine synthase Pus10 family.</text>
</comment>
<evidence type="ECO:0000256" key="4">
    <source>
        <dbReference type="ARBA" id="ARBA00023235"/>
    </source>
</evidence>
<dbReference type="Pfam" id="PF21238">
    <property type="entry name" value="Pus10_C"/>
    <property type="match status" value="1"/>
</dbReference>
<evidence type="ECO:0000259" key="9">
    <source>
        <dbReference type="Pfam" id="PF21237"/>
    </source>
</evidence>
<dbReference type="Pfam" id="PF21237">
    <property type="entry name" value="Pus10_N_euk"/>
    <property type="match status" value="1"/>
</dbReference>
<dbReference type="NCBIfam" id="TIGR01213">
    <property type="entry name" value="pseudo_Pus10arc"/>
    <property type="match status" value="1"/>
</dbReference>
<dbReference type="EMBL" id="JADGMS010000005">
    <property type="protein sequence ID" value="KAF9683202.1"/>
    <property type="molecule type" value="Genomic_DNA"/>
</dbReference>
<dbReference type="OrthoDB" id="271937at2759"/>
<organism evidence="11 12">
    <name type="scientific">Salix dunnii</name>
    <dbReference type="NCBI Taxonomy" id="1413687"/>
    <lineage>
        <taxon>Eukaryota</taxon>
        <taxon>Viridiplantae</taxon>
        <taxon>Streptophyta</taxon>
        <taxon>Embryophyta</taxon>
        <taxon>Tracheophyta</taxon>
        <taxon>Spermatophyta</taxon>
        <taxon>Magnoliopsida</taxon>
        <taxon>eudicotyledons</taxon>
        <taxon>Gunneridae</taxon>
        <taxon>Pentapetalae</taxon>
        <taxon>rosids</taxon>
        <taxon>fabids</taxon>
        <taxon>Malpighiales</taxon>
        <taxon>Salicaceae</taxon>
        <taxon>Saliceae</taxon>
        <taxon>Salix</taxon>
    </lineage>
</organism>
<sequence>MSSETEEAQVSNGTDAAQIISPTNDHRVTPGDDEMRHLNDAVPSLPSHAVKDLHTAGVCIRCIFRLFGIRDHAYFLSTLSSSVMCNILGEGDSSSSESMESELKPEVCRICLGILQFTYRDEKEMLVKRKNGDELAASIAELLRQEGHQIDGFSLEVSIPPIIFENEQAVRMYMKKKYGSELWFQDRLSECISTKDALKFAIVNPLETILDVKSGPSSVRIRLTYTETKPSIILSKSVDRNGGLKRRKTGMRICLHVIENLLFSCLDAHITCSVYAGTNNGLDTVHAELVGNGTGSCNLSLGQGSPSFGRSSTDLAEHESSECTNFPLERVNEPCHLVFVYYRAPMYFGGRYLKFSRNVSQTRWIIDDERMGEASIEEIIGGNILPMCQGDSYKFHAAGREDIDVRMLGSGRPFLVEVQNARKVPSEALIKEIETRMNNLEDKLVGVKNLSLVTSHSWDLMREGEAEKQKQYCALVWISRPLEDEDLQCIASHKDLQILQRTPVRVLHRRSPLERGKMIHWMKVEQITGSSQYFLLHLCTQAGTYIKEFVHGDLGRTHPSIGSILRCRAEILQLDVTDVKMDCFLAE</sequence>
<keyword evidence="12" id="KW-1185">Reference proteome</keyword>
<keyword evidence="3" id="KW-0819">tRNA processing</keyword>
<dbReference type="PANTHER" id="PTHR21568:SF0">
    <property type="entry name" value="TRNA PSEUDOURIDINE SYNTHASE PUS10"/>
    <property type="match status" value="1"/>
</dbReference>
<dbReference type="SUPFAM" id="SSF55120">
    <property type="entry name" value="Pseudouridine synthase"/>
    <property type="match status" value="1"/>
</dbReference>
<accession>A0A835K9H6</accession>
<dbReference type="InterPro" id="IPR048741">
    <property type="entry name" value="Pus10-like_C"/>
</dbReference>
<gene>
    <name evidence="11" type="ORF">SADUNF_Sadunf05G0188100</name>
</gene>
<dbReference type="AlphaFoldDB" id="A0A835K9H6"/>
<evidence type="ECO:0000259" key="10">
    <source>
        <dbReference type="Pfam" id="PF21238"/>
    </source>
</evidence>
<evidence type="ECO:0000256" key="7">
    <source>
        <dbReference type="ARBA" id="ARBA00083669"/>
    </source>
</evidence>
<reference evidence="11 12" key="1">
    <citation type="submission" date="2020-10" db="EMBL/GenBank/DDBJ databases">
        <title>Plant Genome Project.</title>
        <authorList>
            <person name="Zhang R.-G."/>
        </authorList>
    </citation>
    <scope>NUCLEOTIDE SEQUENCE [LARGE SCALE GENOMIC DNA]</scope>
    <source>
        <strain evidence="11">FAFU-HL-1</strain>
        <tissue evidence="11">Leaf</tissue>
    </source>
</reference>
<dbReference type="Gene3D" id="3.30.70.3190">
    <property type="match status" value="1"/>
</dbReference>
<evidence type="ECO:0000313" key="12">
    <source>
        <dbReference type="Proteomes" id="UP000657918"/>
    </source>
</evidence>
<evidence type="ECO:0000256" key="3">
    <source>
        <dbReference type="ARBA" id="ARBA00022694"/>
    </source>
</evidence>
<dbReference type="GO" id="GO:0160148">
    <property type="term" value="F:tRNA pseudouridine(55) synthase activity"/>
    <property type="evidence" value="ECO:0007669"/>
    <property type="project" value="UniProtKB-EC"/>
</dbReference>
<dbReference type="FunFam" id="3.30.70.3190:FF:000001">
    <property type="entry name" value="tRNA pseudouridine synthase Pus10"/>
    <property type="match status" value="1"/>
</dbReference>
<name>A0A835K9H6_9ROSI</name>
<feature type="domain" description="Pus10 N-terminal eukaryotes" evidence="9">
    <location>
        <begin position="108"/>
        <end position="230"/>
    </location>
</feature>
<evidence type="ECO:0000256" key="1">
    <source>
        <dbReference type="ARBA" id="ARBA00009652"/>
    </source>
</evidence>
<evidence type="ECO:0000256" key="8">
    <source>
        <dbReference type="SAM" id="MobiDB-lite"/>
    </source>
</evidence>
<proteinExistence type="inferred from homology"/>
<protein>
    <recommendedName>
        <fullName evidence="2">tRNA pseudouridine(55) synthase</fullName>
        <ecNumber evidence="2">5.4.99.25</ecNumber>
    </recommendedName>
    <alternativeName>
        <fullName evidence="7">tRNA pseudouridine 55 synthase</fullName>
    </alternativeName>
    <alternativeName>
        <fullName evidence="5">tRNA pseudouridylate synthase</fullName>
    </alternativeName>
    <alternativeName>
        <fullName evidence="6">tRNA-uridine isomerase</fullName>
    </alternativeName>
</protein>